<dbReference type="SUPFAM" id="SSF52402">
    <property type="entry name" value="Adenine nucleotide alpha hydrolases-like"/>
    <property type="match status" value="1"/>
</dbReference>
<dbReference type="STRING" id="1874317.BKP64_07480"/>
<dbReference type="KEGG" id="msq:BKP64_07480"/>
<dbReference type="EMBL" id="CP017715">
    <property type="protein sequence ID" value="AOY88022.1"/>
    <property type="molecule type" value="Genomic_DNA"/>
</dbReference>
<protein>
    <submittedName>
        <fullName evidence="2">Universal stress protein UspA</fullName>
    </submittedName>
</protein>
<evidence type="ECO:0000313" key="3">
    <source>
        <dbReference type="Proteomes" id="UP000177445"/>
    </source>
</evidence>
<accession>A0A1D9GK55</accession>
<organism evidence="2 3">
    <name type="scientific">Marinobacter salinus</name>
    <dbReference type="NCBI Taxonomy" id="1874317"/>
    <lineage>
        <taxon>Bacteria</taxon>
        <taxon>Pseudomonadati</taxon>
        <taxon>Pseudomonadota</taxon>
        <taxon>Gammaproteobacteria</taxon>
        <taxon>Pseudomonadales</taxon>
        <taxon>Marinobacteraceae</taxon>
        <taxon>Marinobacter</taxon>
    </lineage>
</organism>
<gene>
    <name evidence="2" type="ORF">BKP64_07480</name>
</gene>
<dbReference type="Proteomes" id="UP000177445">
    <property type="component" value="Chromosome"/>
</dbReference>
<dbReference type="InterPro" id="IPR006016">
    <property type="entry name" value="UspA"/>
</dbReference>
<dbReference type="Gene3D" id="3.40.50.12370">
    <property type="match status" value="1"/>
</dbReference>
<evidence type="ECO:0000259" key="1">
    <source>
        <dbReference type="Pfam" id="PF00582"/>
    </source>
</evidence>
<dbReference type="CDD" id="cd00293">
    <property type="entry name" value="USP-like"/>
    <property type="match status" value="1"/>
</dbReference>
<keyword evidence="3" id="KW-1185">Reference proteome</keyword>
<dbReference type="AlphaFoldDB" id="A0A1D9GK55"/>
<sequence>MTAMEMQTVSNTAKPEERASARGRVLVLIDGSRMSYAALEAAVDIAGKRGVDVLGVFVEELNLVRSAGYGFSREVGSVSGISRPLDPGILEQRMQRLADQARAALVRAVKQRGGRQALSIARGHVVDEVLALAGPEDLLVLGRAGWSSPAGARLGSTARGLIRQSPGHVLLWCEQTLRSQNRVVVFLNDHDDANHRAALAAAEISRYYHQPVTIILGAGIEPASERLDAIKQDLDVLGAGTRLRVLSDTNPIRVARLLREEGASQLVISRECALFDEPGAEQLLAALTLPVTVTP</sequence>
<feature type="domain" description="UspA" evidence="1">
    <location>
        <begin position="23"/>
        <end position="171"/>
    </location>
</feature>
<name>A0A1D9GK55_9GAMM</name>
<dbReference type="Pfam" id="PF00582">
    <property type="entry name" value="Usp"/>
    <property type="match status" value="1"/>
</dbReference>
<reference evidence="2 3" key="1">
    <citation type="submission" date="2016-10" db="EMBL/GenBank/DDBJ databases">
        <title>Marinobacter salinus sp. nov., a moderately halophilic bacterium isolated from a tidal flat environment.</title>
        <authorList>
            <person name="Park S.-J."/>
        </authorList>
    </citation>
    <scope>NUCLEOTIDE SEQUENCE [LARGE SCALE GENOMIC DNA]</scope>
    <source>
        <strain evidence="2 3">Hb8</strain>
    </source>
</reference>
<proteinExistence type="predicted"/>
<evidence type="ECO:0000313" key="2">
    <source>
        <dbReference type="EMBL" id="AOY88022.1"/>
    </source>
</evidence>